<dbReference type="PANTHER" id="PTHR40940">
    <property type="entry name" value="PROTEIN BATD-RELATED"/>
    <property type="match status" value="1"/>
</dbReference>
<dbReference type="PANTHER" id="PTHR40940:SF1">
    <property type="entry name" value="PROTEIN BATD"/>
    <property type="match status" value="1"/>
</dbReference>
<keyword evidence="6" id="KW-1185">Reference proteome</keyword>
<feature type="chain" id="PRO_5045468775" evidence="3">
    <location>
        <begin position="24"/>
        <end position="579"/>
    </location>
</feature>
<evidence type="ECO:0000259" key="4">
    <source>
        <dbReference type="Pfam" id="PF25607"/>
    </source>
</evidence>
<name>A0ABM9WJY4_9GAMM</name>
<sequence>MVSRWYRLCIACVMVLVSFSAHADVTNITSTVDKNPVIANESFILTVTFNDDVPNSAFQPDILLNDFVVGRTSVSRQTSIVNGDLKKLTQFTTVLVANDPGDYQIPSISLDGASSDPITMTVVEPGSDAAKRSDKVAFVDVTLDTQQVFLQQPIHYIVRLYLAADLNKGNLVPPTMENADIRQIGKDEEYSEMNHGRRYRVYQRTYQITPNQSGEFTIEGARFDGEVYASGQRSIFSSFSNTQPVSAIAEPKKVQVKPIPKNWTGHWLPSDLVTISQTVKPEKEEYKVGEPISVSLMLTAVGVKPEQLPDINYNYPDSVRVYPDNESTDQFVRNGINIAQKTVNYAIVPQQPGELTVPGIEVPWFNTKTQRRSIASTNDLSFTVTGAPITQTPDTPSAQQPEKAVAPDEVIASDTAAAQEQDDSTHYWVWLVIALIIALLTSLAVNVWLFKKREKHAHTVSRESTQSQPVTQSEAWRQFQQACANNQPKLAEQSLKRWARQNFAQSITTLQEVEQLLAQPTNTQLSDELNSLQAALYSAQKVDSWQRGKQLYQAVRTAQQRSDTASKASSPLPPLYPIK</sequence>
<dbReference type="RefSeq" id="WP_006955138.1">
    <property type="nucleotide sequence ID" value="NZ_CH672404.1"/>
</dbReference>
<evidence type="ECO:0000256" key="3">
    <source>
        <dbReference type="SAM" id="SignalP"/>
    </source>
</evidence>
<keyword evidence="2" id="KW-0812">Transmembrane</keyword>
<comment type="caution">
    <text evidence="5">The sequence shown here is derived from an EMBL/GenBank/DDBJ whole genome shotgun (WGS) entry which is preliminary data.</text>
</comment>
<feature type="signal peptide" evidence="3">
    <location>
        <begin position="1"/>
        <end position="23"/>
    </location>
</feature>
<reference evidence="5 6" key="1">
    <citation type="submission" date="2006-01" db="EMBL/GenBank/DDBJ databases">
        <authorList>
            <person name="Brettar I."/>
            <person name="Hofle M."/>
            <person name="Ferriera S."/>
            <person name="Johnson J."/>
            <person name="Kravitz S."/>
            <person name="Halpern A."/>
            <person name="Remington K."/>
            <person name="Beeson K."/>
            <person name="Tran B."/>
            <person name="Rogers Y.-H."/>
            <person name="Friedman R."/>
            <person name="Venter J.C."/>
        </authorList>
    </citation>
    <scope>NUCLEOTIDE SEQUENCE [LARGE SCALE GENOMIC DNA]</scope>
    <source>
        <strain evidence="5 6">OS145</strain>
    </source>
</reference>
<protein>
    <submittedName>
        <fullName evidence="5">Uncharacterized conserved secreted protein</fullName>
    </submittedName>
</protein>
<dbReference type="InterPro" id="IPR057699">
    <property type="entry name" value="DUF7939"/>
</dbReference>
<dbReference type="EMBL" id="AAMX01000022">
    <property type="protein sequence ID" value="EAQ31185.1"/>
    <property type="molecule type" value="Genomic_DNA"/>
</dbReference>
<keyword evidence="2" id="KW-0472">Membrane</keyword>
<evidence type="ECO:0000313" key="6">
    <source>
        <dbReference type="Proteomes" id="UP000016543"/>
    </source>
</evidence>
<accession>A0ABM9WJY4</accession>
<feature type="region of interest" description="Disordered" evidence="1">
    <location>
        <begin position="556"/>
        <end position="579"/>
    </location>
</feature>
<dbReference type="Pfam" id="PF13584">
    <property type="entry name" value="BatD"/>
    <property type="match status" value="2"/>
</dbReference>
<organism evidence="5 6">
    <name type="scientific">Idiomarina baltica OS145</name>
    <dbReference type="NCBI Taxonomy" id="314276"/>
    <lineage>
        <taxon>Bacteria</taxon>
        <taxon>Pseudomonadati</taxon>
        <taxon>Pseudomonadota</taxon>
        <taxon>Gammaproteobacteria</taxon>
        <taxon>Alteromonadales</taxon>
        <taxon>Idiomarinaceae</taxon>
        <taxon>Idiomarina</taxon>
    </lineage>
</organism>
<feature type="domain" description="DUF7939" evidence="4">
    <location>
        <begin position="473"/>
        <end position="561"/>
    </location>
</feature>
<feature type="transmembrane region" description="Helical" evidence="2">
    <location>
        <begin position="427"/>
        <end position="449"/>
    </location>
</feature>
<keyword evidence="2" id="KW-1133">Transmembrane helix</keyword>
<proteinExistence type="predicted"/>
<dbReference type="Proteomes" id="UP000016543">
    <property type="component" value="Unassembled WGS sequence"/>
</dbReference>
<dbReference type="Pfam" id="PF25607">
    <property type="entry name" value="DUF7939"/>
    <property type="match status" value="1"/>
</dbReference>
<evidence type="ECO:0000256" key="2">
    <source>
        <dbReference type="SAM" id="Phobius"/>
    </source>
</evidence>
<gene>
    <name evidence="5" type="ORF">OS145_12250</name>
</gene>
<feature type="compositionally biased region" description="Polar residues" evidence="1">
    <location>
        <begin position="556"/>
        <end position="569"/>
    </location>
</feature>
<evidence type="ECO:0000256" key="1">
    <source>
        <dbReference type="SAM" id="MobiDB-lite"/>
    </source>
</evidence>
<dbReference type="InterPro" id="IPR025738">
    <property type="entry name" value="BatD"/>
</dbReference>
<evidence type="ECO:0000313" key="5">
    <source>
        <dbReference type="EMBL" id="EAQ31185.1"/>
    </source>
</evidence>
<keyword evidence="3" id="KW-0732">Signal</keyword>